<reference evidence="1" key="1">
    <citation type="submission" date="2020-04" db="EMBL/GenBank/DDBJ databases">
        <authorList>
            <person name="Chiriac C."/>
            <person name="Salcher M."/>
            <person name="Ghai R."/>
            <person name="Kavagutti S V."/>
        </authorList>
    </citation>
    <scope>NUCLEOTIDE SEQUENCE</scope>
</reference>
<gene>
    <name evidence="1" type="ORF">UFOVP603_37</name>
</gene>
<proteinExistence type="predicted"/>
<name>A0A6J5N6L8_9CAUD</name>
<organism evidence="1">
    <name type="scientific">uncultured Caudovirales phage</name>
    <dbReference type="NCBI Taxonomy" id="2100421"/>
    <lineage>
        <taxon>Viruses</taxon>
        <taxon>Duplodnaviria</taxon>
        <taxon>Heunggongvirae</taxon>
        <taxon>Uroviricota</taxon>
        <taxon>Caudoviricetes</taxon>
        <taxon>Peduoviridae</taxon>
        <taxon>Maltschvirus</taxon>
        <taxon>Maltschvirus maltsch</taxon>
    </lineage>
</organism>
<protein>
    <submittedName>
        <fullName evidence="1">Uncharacterized protein</fullName>
    </submittedName>
</protein>
<accession>A0A6J5N6L8</accession>
<dbReference type="EMBL" id="LR796578">
    <property type="protein sequence ID" value="CAB4153006.1"/>
    <property type="molecule type" value="Genomic_DNA"/>
</dbReference>
<sequence length="77" mass="9026">MKEIKTPIHYDNSKGTLYKVATERCWNAYLFDIVKRLERSNKKGCFKEDLEKSIAVIQLWLKESENEDKEEIGGFLG</sequence>
<evidence type="ECO:0000313" key="1">
    <source>
        <dbReference type="EMBL" id="CAB4153006.1"/>
    </source>
</evidence>